<evidence type="ECO:0000313" key="1">
    <source>
        <dbReference type="Proteomes" id="UP000036681"/>
    </source>
</evidence>
<keyword evidence="1" id="KW-1185">Reference proteome</keyword>
<organism evidence="1 2">
    <name type="scientific">Ascaris lumbricoides</name>
    <name type="common">Giant roundworm</name>
    <dbReference type="NCBI Taxonomy" id="6252"/>
    <lineage>
        <taxon>Eukaryota</taxon>
        <taxon>Metazoa</taxon>
        <taxon>Ecdysozoa</taxon>
        <taxon>Nematoda</taxon>
        <taxon>Chromadorea</taxon>
        <taxon>Rhabditida</taxon>
        <taxon>Spirurina</taxon>
        <taxon>Ascaridomorpha</taxon>
        <taxon>Ascaridoidea</taxon>
        <taxon>Ascarididae</taxon>
        <taxon>Ascaris</taxon>
    </lineage>
</organism>
<evidence type="ECO:0000313" key="2">
    <source>
        <dbReference type="WBParaSite" id="ALUE_0000489701-mRNA-1"/>
    </source>
</evidence>
<protein>
    <submittedName>
        <fullName evidence="2">Pentatricopeptide repeat-containing protein</fullName>
    </submittedName>
</protein>
<proteinExistence type="predicted"/>
<accession>A0A0M3HRG7</accession>
<sequence length="125" mass="14983">MAELMIKLMDIYVVQPTILEVCKMLSERMWQKYDYVTETVEMMVRIKCRRAFYKIFIVLYAFCEHNLQIFHLISSMNRVLFVHEYVVVIAKYQTGFRKLITTSGRENFGNFYINDDEAGLILKWS</sequence>
<reference evidence="2" key="1">
    <citation type="submission" date="2017-02" db="UniProtKB">
        <authorList>
            <consortium name="WormBaseParasite"/>
        </authorList>
    </citation>
    <scope>IDENTIFICATION</scope>
</reference>
<name>A0A0M3HRG7_ASCLU</name>
<dbReference type="WBParaSite" id="ALUE_0000489701-mRNA-1">
    <property type="protein sequence ID" value="ALUE_0000489701-mRNA-1"/>
    <property type="gene ID" value="ALUE_0000489701"/>
</dbReference>
<dbReference type="Proteomes" id="UP000036681">
    <property type="component" value="Unplaced"/>
</dbReference>
<dbReference type="AlphaFoldDB" id="A0A0M3HRG7"/>